<proteinExistence type="predicted"/>
<evidence type="ECO:0000313" key="2">
    <source>
        <dbReference type="Proteomes" id="UP000284841"/>
    </source>
</evidence>
<gene>
    <name evidence="1" type="ORF">DW099_11840</name>
</gene>
<dbReference type="Proteomes" id="UP000284841">
    <property type="component" value="Unassembled WGS sequence"/>
</dbReference>
<evidence type="ECO:0000313" key="1">
    <source>
        <dbReference type="EMBL" id="RHJ87382.1"/>
    </source>
</evidence>
<sequence length="63" mass="6990">MAQWLHFAYQNHNKEPGVLLGLRTVSDPVTPGERAFMMASDLIAIEDGFVPVKVSNFAGKEEE</sequence>
<dbReference type="AlphaFoldDB" id="A0A415E157"/>
<reference evidence="1 2" key="1">
    <citation type="submission" date="2018-08" db="EMBL/GenBank/DDBJ databases">
        <title>A genome reference for cultivated species of the human gut microbiota.</title>
        <authorList>
            <person name="Zou Y."/>
            <person name="Xue W."/>
            <person name="Luo G."/>
        </authorList>
    </citation>
    <scope>NUCLEOTIDE SEQUENCE [LARGE SCALE GENOMIC DNA]</scope>
    <source>
        <strain evidence="1 2">AM07-24</strain>
    </source>
</reference>
<keyword evidence="2" id="KW-1185">Reference proteome</keyword>
<protein>
    <submittedName>
        <fullName evidence="1">Uncharacterized protein</fullName>
    </submittedName>
</protein>
<dbReference type="OrthoDB" id="9866623at2"/>
<dbReference type="GeneID" id="83003329"/>
<dbReference type="EMBL" id="QRMS01000003">
    <property type="protein sequence ID" value="RHJ87382.1"/>
    <property type="molecule type" value="Genomic_DNA"/>
</dbReference>
<comment type="caution">
    <text evidence="1">The sequence shown here is derived from an EMBL/GenBank/DDBJ whole genome shotgun (WGS) entry which is preliminary data.</text>
</comment>
<organism evidence="1 2">
    <name type="scientific">Emergencia timonensis</name>
    <dbReference type="NCBI Taxonomy" id="1776384"/>
    <lineage>
        <taxon>Bacteria</taxon>
        <taxon>Bacillati</taxon>
        <taxon>Bacillota</taxon>
        <taxon>Clostridia</taxon>
        <taxon>Peptostreptococcales</taxon>
        <taxon>Anaerovoracaceae</taxon>
        <taxon>Emergencia</taxon>
    </lineage>
</organism>
<dbReference type="STRING" id="1776384.GCA_900086585_00936"/>
<accession>A0A415E157</accession>
<name>A0A415E157_9FIRM</name>
<dbReference type="RefSeq" id="WP_067534399.1">
    <property type="nucleotide sequence ID" value="NZ_AP025567.1"/>
</dbReference>